<dbReference type="EMBL" id="JARBHB010000006">
    <property type="protein sequence ID" value="KAJ8881847.1"/>
    <property type="molecule type" value="Genomic_DNA"/>
</dbReference>
<reference evidence="1 2" key="1">
    <citation type="submission" date="2023-02" db="EMBL/GenBank/DDBJ databases">
        <title>LHISI_Scaffold_Assembly.</title>
        <authorList>
            <person name="Stuart O.P."/>
            <person name="Cleave R."/>
            <person name="Magrath M.J.L."/>
            <person name="Mikheyev A.S."/>
        </authorList>
    </citation>
    <scope>NUCLEOTIDE SEQUENCE [LARGE SCALE GENOMIC DNA]</scope>
    <source>
        <strain evidence="1">Daus_M_001</strain>
        <tissue evidence="1">Leg muscle</tissue>
    </source>
</reference>
<comment type="caution">
    <text evidence="1">The sequence shown here is derived from an EMBL/GenBank/DDBJ whole genome shotgun (WGS) entry which is preliminary data.</text>
</comment>
<name>A0ABQ9HBZ0_9NEOP</name>
<evidence type="ECO:0000313" key="2">
    <source>
        <dbReference type="Proteomes" id="UP001159363"/>
    </source>
</evidence>
<accession>A0ABQ9HBZ0</accession>
<protein>
    <submittedName>
        <fullName evidence="1">Uncharacterized protein</fullName>
    </submittedName>
</protein>
<gene>
    <name evidence="1" type="ORF">PR048_018333</name>
</gene>
<sequence length="88" mass="10257">MGHIVEVQKYFRNVHQAHGWLLEKVCVMPQMPNETQWNSHPDCVQGNHPCTCPRLSFKCCKDLNMGIFYETVYLEKQLHVVAEALDKL</sequence>
<keyword evidence="2" id="KW-1185">Reference proteome</keyword>
<proteinExistence type="predicted"/>
<dbReference type="Proteomes" id="UP001159363">
    <property type="component" value="Chromosome 5"/>
</dbReference>
<evidence type="ECO:0000313" key="1">
    <source>
        <dbReference type="EMBL" id="KAJ8881847.1"/>
    </source>
</evidence>
<organism evidence="1 2">
    <name type="scientific">Dryococelus australis</name>
    <dbReference type="NCBI Taxonomy" id="614101"/>
    <lineage>
        <taxon>Eukaryota</taxon>
        <taxon>Metazoa</taxon>
        <taxon>Ecdysozoa</taxon>
        <taxon>Arthropoda</taxon>
        <taxon>Hexapoda</taxon>
        <taxon>Insecta</taxon>
        <taxon>Pterygota</taxon>
        <taxon>Neoptera</taxon>
        <taxon>Polyneoptera</taxon>
        <taxon>Phasmatodea</taxon>
        <taxon>Verophasmatodea</taxon>
        <taxon>Anareolatae</taxon>
        <taxon>Phasmatidae</taxon>
        <taxon>Eurycanthinae</taxon>
        <taxon>Dryococelus</taxon>
    </lineage>
</organism>